<evidence type="ECO:0000313" key="8">
    <source>
        <dbReference type="EMBL" id="SEE18095.1"/>
    </source>
</evidence>
<evidence type="ECO:0000256" key="1">
    <source>
        <dbReference type="ARBA" id="ARBA00004141"/>
    </source>
</evidence>
<dbReference type="RefSeq" id="WP_053973349.1">
    <property type="nucleotide sequence ID" value="NZ_FNUE01000001.1"/>
</dbReference>
<dbReference type="PANTHER" id="PTHR42723:SF1">
    <property type="entry name" value="CHLOROPHYLL SYNTHASE, CHLOROPLASTIC"/>
    <property type="match status" value="1"/>
</dbReference>
<dbReference type="EMBL" id="FNUE01000001">
    <property type="protein sequence ID" value="SEE18095.1"/>
    <property type="molecule type" value="Genomic_DNA"/>
</dbReference>
<dbReference type="InterPro" id="IPR044878">
    <property type="entry name" value="UbiA_sf"/>
</dbReference>
<evidence type="ECO:0000256" key="2">
    <source>
        <dbReference type="ARBA" id="ARBA00022475"/>
    </source>
</evidence>
<proteinExistence type="predicted"/>
<dbReference type="OrthoDB" id="1142538at2"/>
<feature type="transmembrane region" description="Helical" evidence="6">
    <location>
        <begin position="221"/>
        <end position="239"/>
    </location>
</feature>
<feature type="transmembrane region" description="Helical" evidence="6">
    <location>
        <begin position="53"/>
        <end position="72"/>
    </location>
</feature>
<protein>
    <submittedName>
        <fullName evidence="8">4-hydroxybenzoate polyprenyltransferase</fullName>
    </submittedName>
    <submittedName>
        <fullName evidence="7">UbiA prenyltransferase family protein</fullName>
    </submittedName>
</protein>
<feature type="transmembrane region" description="Helical" evidence="6">
    <location>
        <begin position="245"/>
        <end position="264"/>
    </location>
</feature>
<dbReference type="AlphaFoldDB" id="A0A0M9CFI9"/>
<dbReference type="PATRIC" id="fig|1300348.6.peg.688"/>
<keyword evidence="10" id="KW-1185">Reference proteome</keyword>
<name>A0A0M9CFI9_9FLAO</name>
<dbReference type="InterPro" id="IPR000537">
    <property type="entry name" value="UbiA_prenyltransferase"/>
</dbReference>
<organism evidence="7 9">
    <name type="scientific">Polaribacter dokdonensis DSW-5</name>
    <dbReference type="NCBI Taxonomy" id="1300348"/>
    <lineage>
        <taxon>Bacteria</taxon>
        <taxon>Pseudomonadati</taxon>
        <taxon>Bacteroidota</taxon>
        <taxon>Flavobacteriia</taxon>
        <taxon>Flavobacteriales</taxon>
        <taxon>Flavobacteriaceae</taxon>
    </lineage>
</organism>
<dbReference type="STRING" id="1300348.I602_689"/>
<gene>
    <name evidence="7" type="ORF">I602_689</name>
    <name evidence="8" type="ORF">SAMN05444353_1089</name>
</gene>
<keyword evidence="5 6" id="KW-0472">Membrane</keyword>
<reference evidence="7 9" key="1">
    <citation type="submission" date="2015-07" db="EMBL/GenBank/DDBJ databases">
        <title>Genome of Polaribacter dokdonenesis DSW-5, isolated from seawater off Dokdo in Korea.</title>
        <authorList>
            <person name="Yoon K."/>
            <person name="Song J.Y."/>
            <person name="Kim J.F."/>
        </authorList>
    </citation>
    <scope>NUCLEOTIDE SEQUENCE [LARGE SCALE GENOMIC DNA]</scope>
    <source>
        <strain evidence="7 9">DSW-5</strain>
    </source>
</reference>
<feature type="transmembrane region" description="Helical" evidence="6">
    <location>
        <begin position="20"/>
        <end position="41"/>
    </location>
</feature>
<feature type="transmembrane region" description="Helical" evidence="6">
    <location>
        <begin position="172"/>
        <end position="190"/>
    </location>
</feature>
<evidence type="ECO:0000256" key="5">
    <source>
        <dbReference type="ARBA" id="ARBA00023136"/>
    </source>
</evidence>
<keyword evidence="2" id="KW-1003">Cell membrane</keyword>
<evidence type="ECO:0000256" key="3">
    <source>
        <dbReference type="ARBA" id="ARBA00022692"/>
    </source>
</evidence>
<sequence>MSSSKMKTFLKKIFSLLSVVRGYNILVLIAAQYLAAIFIFSPQNSIRAVVFDLHLLFTVIATVCVVAAGYIINNFYDVKVDRINRPVKTGIDNYVKQETKLSLYFILNFIGFLFSCFVSWKAALFFSVYIFGIWFYSHKLKKYPLTGLISATVLTILPFFVIFVYYKNFSEIIFVHAIFLFFVIMVRELIKDLENMKGALANNYNTFSVAYGERKTKELSIVLLISTIFPIAILFRFPELSYMKYYFYLALITLIAVGVFLWISNKKNQYRLLHNTLKILLLIGVFSLVFIDTSLLLEKVIDSLH</sequence>
<feature type="transmembrane region" description="Helical" evidence="6">
    <location>
        <begin position="276"/>
        <end position="297"/>
    </location>
</feature>
<dbReference type="Proteomes" id="UP000037716">
    <property type="component" value="Unassembled WGS sequence"/>
</dbReference>
<feature type="transmembrane region" description="Helical" evidence="6">
    <location>
        <begin position="103"/>
        <end position="136"/>
    </location>
</feature>
<dbReference type="CDD" id="cd13961">
    <property type="entry name" value="PT_UbiA_DGGGPS"/>
    <property type="match status" value="1"/>
</dbReference>
<dbReference type="InterPro" id="IPR050475">
    <property type="entry name" value="Prenyltransferase_related"/>
</dbReference>
<evidence type="ECO:0000256" key="4">
    <source>
        <dbReference type="ARBA" id="ARBA00022989"/>
    </source>
</evidence>
<evidence type="ECO:0000313" key="9">
    <source>
        <dbReference type="Proteomes" id="UP000037716"/>
    </source>
</evidence>
<evidence type="ECO:0000256" key="6">
    <source>
        <dbReference type="SAM" id="Phobius"/>
    </source>
</evidence>
<dbReference type="Pfam" id="PF01040">
    <property type="entry name" value="UbiA"/>
    <property type="match status" value="1"/>
</dbReference>
<dbReference type="EMBL" id="LGBR01000001">
    <property type="protein sequence ID" value="KOY51129.1"/>
    <property type="molecule type" value="Genomic_DNA"/>
</dbReference>
<reference evidence="8 10" key="2">
    <citation type="submission" date="2016-10" db="EMBL/GenBank/DDBJ databases">
        <authorList>
            <person name="Varghese N."/>
            <person name="Submissions S."/>
        </authorList>
    </citation>
    <scope>NUCLEOTIDE SEQUENCE [LARGE SCALE GENOMIC DNA]</scope>
    <source>
        <strain evidence="8 10">DSW-5</strain>
    </source>
</reference>
<keyword evidence="7" id="KW-0808">Transferase</keyword>
<dbReference type="PANTHER" id="PTHR42723">
    <property type="entry name" value="CHLOROPHYLL SYNTHASE"/>
    <property type="match status" value="1"/>
</dbReference>
<dbReference type="GO" id="GO:0016765">
    <property type="term" value="F:transferase activity, transferring alkyl or aryl (other than methyl) groups"/>
    <property type="evidence" value="ECO:0007669"/>
    <property type="project" value="InterPro"/>
</dbReference>
<keyword evidence="4 6" id="KW-1133">Transmembrane helix</keyword>
<accession>A0A0M9CFI9</accession>
<comment type="subcellular location">
    <subcellularLocation>
        <location evidence="1">Membrane</location>
        <topology evidence="1">Multi-pass membrane protein</topology>
    </subcellularLocation>
</comment>
<feature type="transmembrane region" description="Helical" evidence="6">
    <location>
        <begin position="143"/>
        <end position="166"/>
    </location>
</feature>
<dbReference type="GO" id="GO:0016020">
    <property type="term" value="C:membrane"/>
    <property type="evidence" value="ECO:0007669"/>
    <property type="project" value="UniProtKB-SubCell"/>
</dbReference>
<dbReference type="Proteomes" id="UP000183071">
    <property type="component" value="Unassembled WGS sequence"/>
</dbReference>
<evidence type="ECO:0000313" key="10">
    <source>
        <dbReference type="Proteomes" id="UP000183071"/>
    </source>
</evidence>
<evidence type="ECO:0000313" key="7">
    <source>
        <dbReference type="EMBL" id="KOY51129.1"/>
    </source>
</evidence>
<comment type="caution">
    <text evidence="7">The sequence shown here is derived from an EMBL/GenBank/DDBJ whole genome shotgun (WGS) entry which is preliminary data.</text>
</comment>
<keyword evidence="3 6" id="KW-0812">Transmembrane</keyword>
<dbReference type="Gene3D" id="1.10.357.140">
    <property type="entry name" value="UbiA prenyltransferase"/>
    <property type="match status" value="1"/>
</dbReference>